<reference evidence="2 3" key="1">
    <citation type="submission" date="2018-05" db="EMBL/GenBank/DDBJ databases">
        <title>Genomic Encyclopedia of Type Strains, Phase IV (KMG-IV): sequencing the most valuable type-strain genomes for metagenomic binning, comparative biology and taxonomic classification.</title>
        <authorList>
            <person name="Goeker M."/>
        </authorList>
    </citation>
    <scope>NUCLEOTIDE SEQUENCE [LARGE SCALE GENOMIC DNA]</scope>
    <source>
        <strain evidence="2 3">DSM 14263</strain>
    </source>
</reference>
<dbReference type="EMBL" id="QGHC01000003">
    <property type="protein sequence ID" value="PWK92029.1"/>
    <property type="molecule type" value="Genomic_DNA"/>
</dbReference>
<comment type="caution">
    <text evidence="2">The sequence shown here is derived from an EMBL/GenBank/DDBJ whole genome shotgun (WGS) entry which is preliminary data.</text>
</comment>
<evidence type="ECO:0000313" key="3">
    <source>
        <dbReference type="Proteomes" id="UP000245812"/>
    </source>
</evidence>
<protein>
    <submittedName>
        <fullName evidence="2">Uncharacterized protein</fullName>
    </submittedName>
</protein>
<evidence type="ECO:0000256" key="1">
    <source>
        <dbReference type="SAM" id="MobiDB-lite"/>
    </source>
</evidence>
<organism evidence="2 3">
    <name type="scientific">Fulvimonas soli</name>
    <dbReference type="NCBI Taxonomy" id="155197"/>
    <lineage>
        <taxon>Bacteria</taxon>
        <taxon>Pseudomonadati</taxon>
        <taxon>Pseudomonadota</taxon>
        <taxon>Gammaproteobacteria</taxon>
        <taxon>Lysobacterales</taxon>
        <taxon>Rhodanobacteraceae</taxon>
        <taxon>Fulvimonas</taxon>
    </lineage>
</organism>
<name>A0A316IG82_9GAMM</name>
<dbReference type="RefSeq" id="WP_109722609.1">
    <property type="nucleotide sequence ID" value="NZ_QGHC01000003.1"/>
</dbReference>
<evidence type="ECO:0000313" key="2">
    <source>
        <dbReference type="EMBL" id="PWK92029.1"/>
    </source>
</evidence>
<proteinExistence type="predicted"/>
<feature type="compositionally biased region" description="Pro residues" evidence="1">
    <location>
        <begin position="1"/>
        <end position="18"/>
    </location>
</feature>
<dbReference type="AlphaFoldDB" id="A0A316IG82"/>
<accession>A0A316IG82</accession>
<keyword evidence="3" id="KW-1185">Reference proteome</keyword>
<feature type="region of interest" description="Disordered" evidence="1">
    <location>
        <begin position="1"/>
        <end position="28"/>
    </location>
</feature>
<gene>
    <name evidence="2" type="ORF">C7456_103148</name>
</gene>
<sequence length="63" mass="6861">MMLPTRPEPPHAVVPTPPARALTDAPAAQDADAHLDYDLHPLRVHAFGHYIEPPSGGERFRVG</sequence>
<dbReference type="Proteomes" id="UP000245812">
    <property type="component" value="Unassembled WGS sequence"/>
</dbReference>